<dbReference type="Proteomes" id="UP000287166">
    <property type="component" value="Unassembled WGS sequence"/>
</dbReference>
<evidence type="ECO:0000313" key="2">
    <source>
        <dbReference type="Proteomes" id="UP000287166"/>
    </source>
</evidence>
<protein>
    <submittedName>
        <fullName evidence="1">Uncharacterized protein</fullName>
    </submittedName>
</protein>
<accession>A0A401GVJ5</accession>
<dbReference type="AlphaFoldDB" id="A0A401GVJ5"/>
<name>A0A401GVJ5_9APHY</name>
<comment type="caution">
    <text evidence="1">The sequence shown here is derived from an EMBL/GenBank/DDBJ whole genome shotgun (WGS) entry which is preliminary data.</text>
</comment>
<keyword evidence="2" id="KW-1185">Reference proteome</keyword>
<dbReference type="EMBL" id="BFAD01000009">
    <property type="protein sequence ID" value="GBE86245.1"/>
    <property type="molecule type" value="Genomic_DNA"/>
</dbReference>
<sequence length="197" mass="20907">MGILALHLALNHLPVHFPARLYVSDSLFNMSSWGDTAFGTYTRPVSLLLGIEVSPLVSRLTSSMEALAVNEIAVAMVEAPSIAMSDGFGDGSTSGDLHDRDFTPIDAGGETVLAAPDVDDDFVWPTSPRPELVSLPDVSSDVQQGVGCNELPPIDIRLVGFAEPTKDLNAVPEASGSLQDTCTPIAECFSSIFLSDW</sequence>
<organism evidence="1 2">
    <name type="scientific">Sparassis crispa</name>
    <dbReference type="NCBI Taxonomy" id="139825"/>
    <lineage>
        <taxon>Eukaryota</taxon>
        <taxon>Fungi</taxon>
        <taxon>Dikarya</taxon>
        <taxon>Basidiomycota</taxon>
        <taxon>Agaricomycotina</taxon>
        <taxon>Agaricomycetes</taxon>
        <taxon>Polyporales</taxon>
        <taxon>Sparassidaceae</taxon>
        <taxon>Sparassis</taxon>
    </lineage>
</organism>
<dbReference type="GeneID" id="38783162"/>
<reference evidence="1 2" key="1">
    <citation type="journal article" date="2018" name="Sci. Rep.">
        <title>Genome sequence of the cauliflower mushroom Sparassis crispa (Hanabiratake) and its association with beneficial usage.</title>
        <authorList>
            <person name="Kiyama R."/>
            <person name="Furutani Y."/>
            <person name="Kawaguchi K."/>
            <person name="Nakanishi T."/>
        </authorList>
    </citation>
    <scope>NUCLEOTIDE SEQUENCE [LARGE SCALE GENOMIC DNA]</scope>
</reference>
<evidence type="ECO:0000313" key="1">
    <source>
        <dbReference type="EMBL" id="GBE86245.1"/>
    </source>
</evidence>
<proteinExistence type="predicted"/>
<dbReference type="InParanoid" id="A0A401GVJ5"/>
<gene>
    <name evidence="1" type="ORF">SCP_0901240</name>
</gene>
<dbReference type="RefSeq" id="XP_027617158.1">
    <property type="nucleotide sequence ID" value="XM_027761357.1"/>
</dbReference>